<feature type="domain" description="CoA-binding" evidence="1">
    <location>
        <begin position="6"/>
        <end position="95"/>
    </location>
</feature>
<dbReference type="Pfam" id="PF13380">
    <property type="entry name" value="CoA_binding_2"/>
    <property type="match status" value="1"/>
</dbReference>
<sequence>MQAKDFMKYKNWVVVGDVLNQSKFAYKILNRLKASDYNVKGVNPKSESNEVYKSVKDVPYAVDVLDLCIHPSKGINVVKEAKEVGIKYILIQPGAESKEIIDFCRENEITAIEGCALVELSKM</sequence>
<comment type="caution">
    <text evidence="2">The sequence shown here is derived from an EMBL/GenBank/DDBJ whole genome shotgun (WGS) entry which is preliminary data.</text>
</comment>
<proteinExistence type="predicted"/>
<evidence type="ECO:0000259" key="1">
    <source>
        <dbReference type="SMART" id="SM00881"/>
    </source>
</evidence>
<dbReference type="RefSeq" id="WP_216457145.1">
    <property type="nucleotide sequence ID" value="NZ_JAHLQL010000003.1"/>
</dbReference>
<accession>A0ABS6F1G0</accession>
<dbReference type="PANTHER" id="PTHR33303:SF2">
    <property type="entry name" value="COA-BINDING DOMAIN-CONTAINING PROTEIN"/>
    <property type="match status" value="1"/>
</dbReference>
<name>A0ABS6F1G0_9CLOT</name>
<dbReference type="PANTHER" id="PTHR33303">
    <property type="entry name" value="CYTOPLASMIC PROTEIN-RELATED"/>
    <property type="match status" value="1"/>
</dbReference>
<keyword evidence="3" id="KW-1185">Reference proteome</keyword>
<reference evidence="2 3" key="1">
    <citation type="submission" date="2021-06" db="EMBL/GenBank/DDBJ databases">
        <authorList>
            <person name="Sun Q."/>
            <person name="Li D."/>
        </authorList>
    </citation>
    <scope>NUCLEOTIDE SEQUENCE [LARGE SCALE GENOMIC DNA]</scope>
    <source>
        <strain evidence="2 3">MSJ-4</strain>
    </source>
</reference>
<dbReference type="InterPro" id="IPR003781">
    <property type="entry name" value="CoA-bd"/>
</dbReference>
<gene>
    <name evidence="2" type="ORF">KQI89_11290</name>
</gene>
<dbReference type="Proteomes" id="UP000736583">
    <property type="component" value="Unassembled WGS sequence"/>
</dbReference>
<evidence type="ECO:0000313" key="3">
    <source>
        <dbReference type="Proteomes" id="UP000736583"/>
    </source>
</evidence>
<evidence type="ECO:0000313" key="2">
    <source>
        <dbReference type="EMBL" id="MBU5592341.1"/>
    </source>
</evidence>
<dbReference type="SMART" id="SM00881">
    <property type="entry name" value="CoA_binding"/>
    <property type="match status" value="1"/>
</dbReference>
<protein>
    <submittedName>
        <fullName evidence="2">CoA-binding protein</fullName>
    </submittedName>
</protein>
<organism evidence="2 3">
    <name type="scientific">Clostridium simiarum</name>
    <dbReference type="NCBI Taxonomy" id="2841506"/>
    <lineage>
        <taxon>Bacteria</taxon>
        <taxon>Bacillati</taxon>
        <taxon>Bacillota</taxon>
        <taxon>Clostridia</taxon>
        <taxon>Eubacteriales</taxon>
        <taxon>Clostridiaceae</taxon>
        <taxon>Clostridium</taxon>
    </lineage>
</organism>
<dbReference type="EMBL" id="JAHLQL010000003">
    <property type="protein sequence ID" value="MBU5592341.1"/>
    <property type="molecule type" value="Genomic_DNA"/>
</dbReference>